<feature type="region of interest" description="Disordered" evidence="1">
    <location>
        <begin position="1"/>
        <end position="29"/>
    </location>
</feature>
<name>A0A3B0SJ49_9ZZZZ</name>
<accession>A0A3B0SJ49</accession>
<evidence type="ECO:0000313" key="2">
    <source>
        <dbReference type="EMBL" id="VAV96353.1"/>
    </source>
</evidence>
<proteinExistence type="predicted"/>
<protein>
    <submittedName>
        <fullName evidence="2">Uncharacterized protein</fullName>
    </submittedName>
</protein>
<dbReference type="AlphaFoldDB" id="A0A3B0SJ49"/>
<feature type="non-terminal residue" evidence="2">
    <location>
        <position position="1"/>
    </location>
</feature>
<dbReference type="EMBL" id="UOEI01000176">
    <property type="protein sequence ID" value="VAV96353.1"/>
    <property type="molecule type" value="Genomic_DNA"/>
</dbReference>
<organism evidence="2">
    <name type="scientific">hydrothermal vent metagenome</name>
    <dbReference type="NCBI Taxonomy" id="652676"/>
    <lineage>
        <taxon>unclassified sequences</taxon>
        <taxon>metagenomes</taxon>
        <taxon>ecological metagenomes</taxon>
    </lineage>
</organism>
<sequence length="29" mass="3311">PVHPRTEGRFALHADGRVEHREMQKLADG</sequence>
<gene>
    <name evidence="2" type="ORF">MNBD_ACTINO01-630</name>
</gene>
<reference evidence="2" key="1">
    <citation type="submission" date="2018-06" db="EMBL/GenBank/DDBJ databases">
        <authorList>
            <person name="Zhirakovskaya E."/>
        </authorList>
    </citation>
    <scope>NUCLEOTIDE SEQUENCE</scope>
</reference>
<evidence type="ECO:0000256" key="1">
    <source>
        <dbReference type="SAM" id="MobiDB-lite"/>
    </source>
</evidence>